<dbReference type="GO" id="GO:0016747">
    <property type="term" value="F:acyltransferase activity, transferring groups other than amino-acyl groups"/>
    <property type="evidence" value="ECO:0007669"/>
    <property type="project" value="InterPro"/>
</dbReference>
<proteinExistence type="predicted"/>
<evidence type="ECO:0000313" key="2">
    <source>
        <dbReference type="EMBL" id="RQN02678.1"/>
    </source>
</evidence>
<feature type="domain" description="N-acetyltransferase" evidence="1">
    <location>
        <begin position="6"/>
        <end position="172"/>
    </location>
</feature>
<dbReference type="Proteomes" id="UP000275225">
    <property type="component" value="Unassembled WGS sequence"/>
</dbReference>
<evidence type="ECO:0000259" key="1">
    <source>
        <dbReference type="PROSITE" id="PS51186"/>
    </source>
</evidence>
<comment type="caution">
    <text evidence="2">The sequence shown here is derived from an EMBL/GenBank/DDBJ whole genome shotgun (WGS) entry which is preliminary data.</text>
</comment>
<name>A0A3N6WLY6_9ACTN</name>
<keyword evidence="2" id="KW-0808">Transferase</keyword>
<dbReference type="OrthoDB" id="3533156at2"/>
<dbReference type="Gene3D" id="3.40.630.30">
    <property type="match status" value="1"/>
</dbReference>
<dbReference type="Pfam" id="PF13302">
    <property type="entry name" value="Acetyltransf_3"/>
    <property type="match status" value="1"/>
</dbReference>
<dbReference type="PANTHER" id="PTHR43792:SF1">
    <property type="entry name" value="N-ACETYLTRANSFERASE DOMAIN-CONTAINING PROTEIN"/>
    <property type="match status" value="1"/>
</dbReference>
<evidence type="ECO:0000313" key="3">
    <source>
        <dbReference type="Proteomes" id="UP000275225"/>
    </source>
</evidence>
<protein>
    <submittedName>
        <fullName evidence="2">N-acetyltransferase</fullName>
    </submittedName>
</protein>
<reference evidence="2 3" key="1">
    <citation type="submission" date="2018-11" db="EMBL/GenBank/DDBJ databases">
        <authorList>
            <person name="Li F."/>
        </authorList>
    </citation>
    <scope>NUCLEOTIDE SEQUENCE [LARGE SCALE GENOMIC DNA]</scope>
    <source>
        <strain evidence="2 3">YS17T</strain>
    </source>
</reference>
<accession>A0A3N6WLY6</accession>
<organism evidence="2 3">
    <name type="scientific">Aeromicrobium camelliae</name>
    <dbReference type="NCBI Taxonomy" id="1538144"/>
    <lineage>
        <taxon>Bacteria</taxon>
        <taxon>Bacillati</taxon>
        <taxon>Actinomycetota</taxon>
        <taxon>Actinomycetes</taxon>
        <taxon>Propionibacteriales</taxon>
        <taxon>Nocardioidaceae</taxon>
        <taxon>Aeromicrobium</taxon>
    </lineage>
</organism>
<dbReference type="PROSITE" id="PS51186">
    <property type="entry name" value="GNAT"/>
    <property type="match status" value="1"/>
</dbReference>
<dbReference type="RefSeq" id="WP_124237484.1">
    <property type="nucleotide sequence ID" value="NZ_JBHUFI010000002.1"/>
</dbReference>
<keyword evidence="3" id="KW-1185">Reference proteome</keyword>
<sequence>MTDVAYTLSRPTLDDLPDYARLHSDPAVWQHFPSGRHTSVEQSREGLERDIADWDRDDLGFWIVRAADDTIVPRGQLLGVAGCRAAHDSLFWNLYYRLSPRAQGHGLARRLGQEAITAANRTRADRPVVAYLLEHNHASRRTAERVGLTLQWRGPDAGNPDPTAVRLVFADRPLSPAVLSALTP</sequence>
<gene>
    <name evidence="2" type="ORF">EHW97_12365</name>
</gene>
<dbReference type="InterPro" id="IPR051531">
    <property type="entry name" value="N-acetyltransferase"/>
</dbReference>
<dbReference type="InterPro" id="IPR016181">
    <property type="entry name" value="Acyl_CoA_acyltransferase"/>
</dbReference>
<dbReference type="AlphaFoldDB" id="A0A3N6WLY6"/>
<dbReference type="PANTHER" id="PTHR43792">
    <property type="entry name" value="GNAT FAMILY, PUTATIVE (AFU_ORTHOLOGUE AFUA_3G00765)-RELATED-RELATED"/>
    <property type="match status" value="1"/>
</dbReference>
<dbReference type="EMBL" id="RQJX01000018">
    <property type="protein sequence ID" value="RQN02678.1"/>
    <property type="molecule type" value="Genomic_DNA"/>
</dbReference>
<dbReference type="InterPro" id="IPR000182">
    <property type="entry name" value="GNAT_dom"/>
</dbReference>
<dbReference type="SUPFAM" id="SSF55729">
    <property type="entry name" value="Acyl-CoA N-acyltransferases (Nat)"/>
    <property type="match status" value="1"/>
</dbReference>